<sequence>MATSSTLDLRLKQRAVIEFLTLEKATPIDIHRRMKIVYGETCVDVSTVRRWSKELAGTSPTETDLHDKARCGRPNTFNDIQHQERVDEIVQANRRIKLLCHGMIDYLKGIRESAWCFSVPTHEMEKTIRNLARKDIACPTHQSQISPHWAQTSEGRVRRESNLQQPRACRR</sequence>
<dbReference type="PANTHER" id="PTHR46060">
    <property type="entry name" value="MARINER MOS1 TRANSPOSASE-LIKE PROTEIN"/>
    <property type="match status" value="1"/>
</dbReference>
<dbReference type="AlphaFoldDB" id="A0AAV4FED2"/>
<evidence type="ECO:0000313" key="2">
    <source>
        <dbReference type="EMBL" id="GFR71334.1"/>
    </source>
</evidence>
<dbReference type="InterPro" id="IPR052709">
    <property type="entry name" value="Transposase-MT_Hybrid"/>
</dbReference>
<dbReference type="Proteomes" id="UP000762676">
    <property type="component" value="Unassembled WGS sequence"/>
</dbReference>
<comment type="caution">
    <text evidence="2">The sequence shown here is derived from an EMBL/GenBank/DDBJ whole genome shotgun (WGS) entry which is preliminary data.</text>
</comment>
<feature type="compositionally biased region" description="Polar residues" evidence="1">
    <location>
        <begin position="142"/>
        <end position="154"/>
    </location>
</feature>
<evidence type="ECO:0000313" key="3">
    <source>
        <dbReference type="Proteomes" id="UP000762676"/>
    </source>
</evidence>
<feature type="region of interest" description="Disordered" evidence="1">
    <location>
        <begin position="142"/>
        <end position="171"/>
    </location>
</feature>
<dbReference type="EMBL" id="BMAT01000692">
    <property type="protein sequence ID" value="GFR71334.1"/>
    <property type="molecule type" value="Genomic_DNA"/>
</dbReference>
<gene>
    <name evidence="2" type="ORF">ElyMa_000350900</name>
</gene>
<evidence type="ECO:0000256" key="1">
    <source>
        <dbReference type="SAM" id="MobiDB-lite"/>
    </source>
</evidence>
<protein>
    <submittedName>
        <fullName evidence="2">Transposase</fullName>
    </submittedName>
</protein>
<proteinExistence type="predicted"/>
<accession>A0AAV4FED2</accession>
<name>A0AAV4FED2_9GAST</name>
<organism evidence="2 3">
    <name type="scientific">Elysia marginata</name>
    <dbReference type="NCBI Taxonomy" id="1093978"/>
    <lineage>
        <taxon>Eukaryota</taxon>
        <taxon>Metazoa</taxon>
        <taxon>Spiralia</taxon>
        <taxon>Lophotrochozoa</taxon>
        <taxon>Mollusca</taxon>
        <taxon>Gastropoda</taxon>
        <taxon>Heterobranchia</taxon>
        <taxon>Euthyneura</taxon>
        <taxon>Panpulmonata</taxon>
        <taxon>Sacoglossa</taxon>
        <taxon>Placobranchoidea</taxon>
        <taxon>Plakobranchidae</taxon>
        <taxon>Elysia</taxon>
    </lineage>
</organism>
<keyword evidence="3" id="KW-1185">Reference proteome</keyword>
<reference evidence="2 3" key="1">
    <citation type="journal article" date="2021" name="Elife">
        <title>Chloroplast acquisition without the gene transfer in kleptoplastic sea slugs, Plakobranchus ocellatus.</title>
        <authorList>
            <person name="Maeda T."/>
            <person name="Takahashi S."/>
            <person name="Yoshida T."/>
            <person name="Shimamura S."/>
            <person name="Takaki Y."/>
            <person name="Nagai Y."/>
            <person name="Toyoda A."/>
            <person name="Suzuki Y."/>
            <person name="Arimoto A."/>
            <person name="Ishii H."/>
            <person name="Satoh N."/>
            <person name="Nishiyama T."/>
            <person name="Hasebe M."/>
            <person name="Maruyama T."/>
            <person name="Minagawa J."/>
            <person name="Obokata J."/>
            <person name="Shigenobu S."/>
        </authorList>
    </citation>
    <scope>NUCLEOTIDE SEQUENCE [LARGE SCALE GENOMIC DNA]</scope>
</reference>
<dbReference type="PANTHER" id="PTHR46060:SF1">
    <property type="entry name" value="MARINER MOS1 TRANSPOSASE-LIKE PROTEIN"/>
    <property type="match status" value="1"/>
</dbReference>